<dbReference type="EMBL" id="CAQQ02199551">
    <property type="status" value="NOT_ANNOTATED_CDS"/>
    <property type="molecule type" value="Genomic_DNA"/>
</dbReference>
<dbReference type="InterPro" id="IPR038765">
    <property type="entry name" value="Papain-like_cys_pep_sf"/>
</dbReference>
<sequence length="428" mass="48829">MSIACFWSNLLIKFIYPRMDITSNARIEKYFGKVKHNIMKGNLNQRPTNFIRLLEEDILSTVRQIDLGFEDVFATKKGLENAKRREHSRQYIFNYEGLESEESCIPENLEQCRDIWRSKYHPKGGLFSHLFQKGVSNKDRAILPFQEKSYASIKEIINVNDVEIREISSIDVVPSKITPVEYEHPPLIDKEIRIDADSSNDCLLKYKNRIPILKDEQLNSLQIHPDHKFINYELISLEGKTKFFIGKIADLSVIGLDIQAITAEMLAVLNPDIWLDADTIAILIGLYIERSGQRNVRLVSSYNIKYLLEPGKIQSVSRNSGLAFILSNTNGIWICPLHTMGSTTPCRTIIDGNHWVLMILDFQAKKFFYLDPLKARSSCAAEVKTTVLSNLKFICSANGKTFDDKNGSTTLGLCTISSRWMASTVDYL</sequence>
<protein>
    <recommendedName>
        <fullName evidence="3">Ubiquitin-like protease family profile domain-containing protein</fullName>
    </recommendedName>
</protein>
<evidence type="ECO:0000313" key="1">
    <source>
        <dbReference type="EnsemblMetazoa" id="MESCA005632-PA"/>
    </source>
</evidence>
<evidence type="ECO:0000313" key="2">
    <source>
        <dbReference type="Proteomes" id="UP000015102"/>
    </source>
</evidence>
<proteinExistence type="predicted"/>
<dbReference type="HOGENOM" id="CLU_641409_0_0_1"/>
<dbReference type="EMBL" id="CAQQ02199552">
    <property type="status" value="NOT_ANNOTATED_CDS"/>
    <property type="molecule type" value="Genomic_DNA"/>
</dbReference>
<dbReference type="SUPFAM" id="SSF54001">
    <property type="entry name" value="Cysteine proteinases"/>
    <property type="match status" value="1"/>
</dbReference>
<dbReference type="Proteomes" id="UP000015102">
    <property type="component" value="Unassembled WGS sequence"/>
</dbReference>
<name>T1GPT8_MEGSC</name>
<reference evidence="1" key="2">
    <citation type="submission" date="2015-06" db="UniProtKB">
        <authorList>
            <consortium name="EnsemblMetazoa"/>
        </authorList>
    </citation>
    <scope>IDENTIFICATION</scope>
</reference>
<dbReference type="AlphaFoldDB" id="T1GPT8"/>
<organism evidence="1 2">
    <name type="scientific">Megaselia scalaris</name>
    <name type="common">Humpbacked fly</name>
    <name type="synonym">Phora scalaris</name>
    <dbReference type="NCBI Taxonomy" id="36166"/>
    <lineage>
        <taxon>Eukaryota</taxon>
        <taxon>Metazoa</taxon>
        <taxon>Ecdysozoa</taxon>
        <taxon>Arthropoda</taxon>
        <taxon>Hexapoda</taxon>
        <taxon>Insecta</taxon>
        <taxon>Pterygota</taxon>
        <taxon>Neoptera</taxon>
        <taxon>Endopterygota</taxon>
        <taxon>Diptera</taxon>
        <taxon>Brachycera</taxon>
        <taxon>Muscomorpha</taxon>
        <taxon>Platypezoidea</taxon>
        <taxon>Phoridae</taxon>
        <taxon>Megaseliini</taxon>
        <taxon>Megaselia</taxon>
    </lineage>
</organism>
<dbReference type="EnsemblMetazoa" id="MESCA005632-RA">
    <property type="protein sequence ID" value="MESCA005632-PA"/>
    <property type="gene ID" value="MESCA005632"/>
</dbReference>
<evidence type="ECO:0008006" key="3">
    <source>
        <dbReference type="Google" id="ProtNLM"/>
    </source>
</evidence>
<reference evidence="2" key="1">
    <citation type="submission" date="2013-02" db="EMBL/GenBank/DDBJ databases">
        <authorList>
            <person name="Hughes D."/>
        </authorList>
    </citation>
    <scope>NUCLEOTIDE SEQUENCE</scope>
    <source>
        <strain>Durham</strain>
        <strain evidence="2">NC isolate 2 -- Noor lab</strain>
    </source>
</reference>
<keyword evidence="2" id="KW-1185">Reference proteome</keyword>
<accession>T1GPT8</accession>
<dbReference type="Gene3D" id="3.40.395.10">
    <property type="entry name" value="Adenoviral Proteinase, Chain A"/>
    <property type="match status" value="1"/>
</dbReference>